<dbReference type="Proteomes" id="UP000826195">
    <property type="component" value="Unassembled WGS sequence"/>
</dbReference>
<comment type="caution">
    <text evidence="2">The sequence shown here is derived from an EMBL/GenBank/DDBJ whole genome shotgun (WGS) entry which is preliminary data.</text>
</comment>
<keyword evidence="3" id="KW-1185">Reference proteome</keyword>
<evidence type="ECO:0000313" key="2">
    <source>
        <dbReference type="EMBL" id="KAH0535801.1"/>
    </source>
</evidence>
<feature type="region of interest" description="Disordered" evidence="1">
    <location>
        <begin position="1"/>
        <end position="24"/>
    </location>
</feature>
<dbReference type="AlphaFoldDB" id="A0AAV7HZ92"/>
<gene>
    <name evidence="2" type="ORF">KQX54_019357</name>
</gene>
<accession>A0AAV7HZ92</accession>
<dbReference type="EMBL" id="JAHXZJ010002982">
    <property type="protein sequence ID" value="KAH0535801.1"/>
    <property type="molecule type" value="Genomic_DNA"/>
</dbReference>
<organism evidence="2 3">
    <name type="scientific">Cotesia glomerata</name>
    <name type="common">Lepidopteran parasitic wasp</name>
    <name type="synonym">Apanteles glomeratus</name>
    <dbReference type="NCBI Taxonomy" id="32391"/>
    <lineage>
        <taxon>Eukaryota</taxon>
        <taxon>Metazoa</taxon>
        <taxon>Ecdysozoa</taxon>
        <taxon>Arthropoda</taxon>
        <taxon>Hexapoda</taxon>
        <taxon>Insecta</taxon>
        <taxon>Pterygota</taxon>
        <taxon>Neoptera</taxon>
        <taxon>Endopterygota</taxon>
        <taxon>Hymenoptera</taxon>
        <taxon>Apocrita</taxon>
        <taxon>Ichneumonoidea</taxon>
        <taxon>Braconidae</taxon>
        <taxon>Microgastrinae</taxon>
        <taxon>Cotesia</taxon>
    </lineage>
</organism>
<proteinExistence type="predicted"/>
<evidence type="ECO:0000256" key="1">
    <source>
        <dbReference type="SAM" id="MobiDB-lite"/>
    </source>
</evidence>
<name>A0AAV7HZ92_COTGL</name>
<reference evidence="2 3" key="1">
    <citation type="journal article" date="2021" name="J. Hered.">
        <title>A chromosome-level genome assembly of the parasitoid wasp, Cotesia glomerata (Hymenoptera: Braconidae).</title>
        <authorList>
            <person name="Pinto B.J."/>
            <person name="Weis J.J."/>
            <person name="Gamble T."/>
            <person name="Ode P.J."/>
            <person name="Paul R."/>
            <person name="Zaspel J.M."/>
        </authorList>
    </citation>
    <scope>NUCLEOTIDE SEQUENCE [LARGE SCALE GENOMIC DNA]</scope>
    <source>
        <strain evidence="2">CgM1</strain>
    </source>
</reference>
<evidence type="ECO:0000313" key="3">
    <source>
        <dbReference type="Proteomes" id="UP000826195"/>
    </source>
</evidence>
<sequence>MPDYGSKHTRNDITLDPVQSSDTKPSFPHYAVLHYILYIIPLQPPHPLVRFNCKVSEQTSYLSLKHTWTVRFCGKASCSSESQVIKVQTESDQPEALDLWWKNITTDTKGIRDCS</sequence>
<feature type="compositionally biased region" description="Basic and acidic residues" evidence="1">
    <location>
        <begin position="1"/>
        <end position="13"/>
    </location>
</feature>
<protein>
    <submittedName>
        <fullName evidence="2">Uncharacterized protein</fullName>
    </submittedName>
</protein>